<accession>A0ABW1GII3</accession>
<dbReference type="RefSeq" id="WP_344512771.1">
    <property type="nucleotide sequence ID" value="NZ_BAAATU010000024.1"/>
</dbReference>
<name>A0ABW1GII3_9ACTN</name>
<evidence type="ECO:0000313" key="2">
    <source>
        <dbReference type="Proteomes" id="UP001596200"/>
    </source>
</evidence>
<evidence type="ECO:0000313" key="1">
    <source>
        <dbReference type="EMBL" id="MFC5913457.1"/>
    </source>
</evidence>
<gene>
    <name evidence="1" type="ORF">ACFP1B_08455</name>
</gene>
<evidence type="ECO:0008006" key="3">
    <source>
        <dbReference type="Google" id="ProtNLM"/>
    </source>
</evidence>
<sequence length="225" mass="23345">MGDKGFVEARRGRGVLAAGAAVLLLAGCGSGSDDAGAAALGKGQVASVLPDAKAAPGWRLYMKPAALKPMAEYPPPVCVSRTKEQRETACRPATFWGSSAFVRKADRTTLNFWVLAYEDEKAADAAYDVLIKWYGGDRVGQDARKVDLGGTGAAREANRAPVGTMGGPGTIAQLRVGTTVLGISTGTEGTSAVPDQEVKAFATMFAERSQQAQKGEKPSAALPGR</sequence>
<keyword evidence="2" id="KW-1185">Reference proteome</keyword>
<protein>
    <recommendedName>
        <fullName evidence="3">Lipoprotein</fullName>
    </recommendedName>
</protein>
<dbReference type="PROSITE" id="PS51257">
    <property type="entry name" value="PROKAR_LIPOPROTEIN"/>
    <property type="match status" value="1"/>
</dbReference>
<proteinExistence type="predicted"/>
<dbReference type="Proteomes" id="UP001596200">
    <property type="component" value="Unassembled WGS sequence"/>
</dbReference>
<reference evidence="2" key="1">
    <citation type="journal article" date="2019" name="Int. J. Syst. Evol. Microbiol.">
        <title>The Global Catalogue of Microorganisms (GCM) 10K type strain sequencing project: providing services to taxonomists for standard genome sequencing and annotation.</title>
        <authorList>
            <consortium name="The Broad Institute Genomics Platform"/>
            <consortium name="The Broad Institute Genome Sequencing Center for Infectious Disease"/>
            <person name="Wu L."/>
            <person name="Ma J."/>
        </authorList>
    </citation>
    <scope>NUCLEOTIDE SEQUENCE [LARGE SCALE GENOMIC DNA]</scope>
    <source>
        <strain evidence="2">JCM 4147</strain>
    </source>
</reference>
<organism evidence="1 2">
    <name type="scientific">Streptomyces pulveraceus</name>
    <dbReference type="NCBI Taxonomy" id="68258"/>
    <lineage>
        <taxon>Bacteria</taxon>
        <taxon>Bacillati</taxon>
        <taxon>Actinomycetota</taxon>
        <taxon>Actinomycetes</taxon>
        <taxon>Kitasatosporales</taxon>
        <taxon>Streptomycetaceae</taxon>
        <taxon>Streptomyces</taxon>
    </lineage>
</organism>
<comment type="caution">
    <text evidence="1">The sequence shown here is derived from an EMBL/GenBank/DDBJ whole genome shotgun (WGS) entry which is preliminary data.</text>
</comment>
<dbReference type="EMBL" id="JBHSPU010000009">
    <property type="protein sequence ID" value="MFC5913457.1"/>
    <property type="molecule type" value="Genomic_DNA"/>
</dbReference>